<evidence type="ECO:0000313" key="4">
    <source>
        <dbReference type="Proteomes" id="UP000308037"/>
    </source>
</evidence>
<dbReference type="EMBL" id="QKNX01000002">
    <property type="protein sequence ID" value="TKR26202.1"/>
    <property type="molecule type" value="Genomic_DNA"/>
</dbReference>
<comment type="caution">
    <text evidence="3">The sequence shown here is derived from an EMBL/GenBank/DDBJ whole genome shotgun (WGS) entry which is preliminary data.</text>
</comment>
<evidence type="ECO:0000256" key="2">
    <source>
        <dbReference type="SAM" id="MobiDB-lite"/>
    </source>
</evidence>
<dbReference type="Pfam" id="PF02515">
    <property type="entry name" value="CoA_transf_3"/>
    <property type="match status" value="1"/>
</dbReference>
<gene>
    <name evidence="3" type="ORF">DM868_06825</name>
</gene>
<dbReference type="InterPro" id="IPR003673">
    <property type="entry name" value="CoA-Trfase_fam_III"/>
</dbReference>
<dbReference type="Proteomes" id="UP000308037">
    <property type="component" value="Unassembled WGS sequence"/>
</dbReference>
<proteinExistence type="predicted"/>
<dbReference type="InterPro" id="IPR050483">
    <property type="entry name" value="CoA-transferase_III_domain"/>
</dbReference>
<dbReference type="OrthoDB" id="28444at2157"/>
<evidence type="ECO:0000313" key="3">
    <source>
        <dbReference type="EMBL" id="TKR26202.1"/>
    </source>
</evidence>
<protein>
    <submittedName>
        <fullName evidence="3">CoA transferase</fullName>
    </submittedName>
</protein>
<sequence length="400" mass="44125">MTRLPLEGVRVLDLTRLLPGPYATQLLGDLGADVIKIEEPRMGDYYREEEPKLADGNSRIFAMLNRNKRSIALDLKDERGHEAFMQLAETADVIVEGFRPGVVGRLNIDYESVKARNESIVYCSLSGYGQDGPYEQWAGHDVNYIGIGGLLHMTGEPDEDPVIPGIPVADFAGGMMTTIGAMVGLRSAEATGEGEYFDLAMTDIIVSWLTLYAPYVFDETASPPERGGTMPAGKYPCYAVYATAGGGHLTLGAMEYKFWEATCEALGLEEYANPDDHFPEGKRSAEIRAALAEAFAERTREEWLDRLDPEAIPVAPVNDVGEVWDDPQVRHREMVTEMETEDESVPVVNTPIRPEGDHDYVRSEHPGLGEQSAELLAELDIDGETIESMFEDGVTTEPER</sequence>
<dbReference type="Gene3D" id="3.40.50.10540">
    <property type="entry name" value="Crotonobetainyl-coa:carnitine coa-transferase, domain 1"/>
    <property type="match status" value="1"/>
</dbReference>
<dbReference type="InterPro" id="IPR023606">
    <property type="entry name" value="CoA-Trfase_III_dom_1_sf"/>
</dbReference>
<dbReference type="SUPFAM" id="SSF89796">
    <property type="entry name" value="CoA-transferase family III (CaiB/BaiF)"/>
    <property type="match status" value="1"/>
</dbReference>
<feature type="region of interest" description="Disordered" evidence="2">
    <location>
        <begin position="336"/>
        <end position="356"/>
    </location>
</feature>
<evidence type="ECO:0000256" key="1">
    <source>
        <dbReference type="ARBA" id="ARBA00022679"/>
    </source>
</evidence>
<name>A0A4U5JAK3_9EURY</name>
<dbReference type="PANTHER" id="PTHR48207">
    <property type="entry name" value="SUCCINATE--HYDROXYMETHYLGLUTARATE COA-TRANSFERASE"/>
    <property type="match status" value="1"/>
</dbReference>
<dbReference type="Gene3D" id="3.30.1540.10">
    <property type="entry name" value="formyl-coa transferase, domain 3"/>
    <property type="match status" value="1"/>
</dbReference>
<organism evidence="3 4">
    <name type="scientific">Natronomonas salsuginis</name>
    <dbReference type="NCBI Taxonomy" id="2217661"/>
    <lineage>
        <taxon>Archaea</taxon>
        <taxon>Methanobacteriati</taxon>
        <taxon>Methanobacteriota</taxon>
        <taxon>Stenosarchaea group</taxon>
        <taxon>Halobacteria</taxon>
        <taxon>Halobacteriales</taxon>
        <taxon>Natronomonadaceae</taxon>
        <taxon>Natronomonas</taxon>
    </lineage>
</organism>
<dbReference type="GO" id="GO:0008410">
    <property type="term" value="F:CoA-transferase activity"/>
    <property type="evidence" value="ECO:0007669"/>
    <property type="project" value="TreeGrafter"/>
</dbReference>
<dbReference type="PANTHER" id="PTHR48207:SF3">
    <property type="entry name" value="SUCCINATE--HYDROXYMETHYLGLUTARATE COA-TRANSFERASE"/>
    <property type="match status" value="1"/>
</dbReference>
<dbReference type="InterPro" id="IPR044855">
    <property type="entry name" value="CoA-Trfase_III_dom3_sf"/>
</dbReference>
<keyword evidence="4" id="KW-1185">Reference proteome</keyword>
<dbReference type="AlphaFoldDB" id="A0A4U5JAK3"/>
<dbReference type="RefSeq" id="WP_137276118.1">
    <property type="nucleotide sequence ID" value="NZ_QKNX01000002.1"/>
</dbReference>
<reference evidence="3 4" key="1">
    <citation type="submission" date="2019-04" db="EMBL/GenBank/DDBJ databases">
        <title>Natronomonas sp. F20-122 a newhaloarchaeon isolated from a saline saltern of Isla Bacuta, Huelva, Spain.</title>
        <authorList>
            <person name="Duran-Viseras A."/>
            <person name="Sanchez-Porro C."/>
            <person name="Ventosa A."/>
        </authorList>
    </citation>
    <scope>NUCLEOTIDE SEQUENCE [LARGE SCALE GENOMIC DNA]</scope>
    <source>
        <strain evidence="3 4">F20-122</strain>
    </source>
</reference>
<accession>A0A4U5JAK3</accession>
<keyword evidence="1 3" id="KW-0808">Transferase</keyword>